<keyword evidence="3" id="KW-1003">Cell membrane</keyword>
<evidence type="ECO:0000256" key="1">
    <source>
        <dbReference type="ARBA" id="ARBA00004651"/>
    </source>
</evidence>
<evidence type="ECO:0000313" key="13">
    <source>
        <dbReference type="Proteomes" id="UP000289411"/>
    </source>
</evidence>
<dbReference type="CDD" id="cd06579">
    <property type="entry name" value="TM_PBP1_transp_AraH_like"/>
    <property type="match status" value="1"/>
</dbReference>
<accession>A0A4Q2RA02</accession>
<feature type="transmembrane region" description="Helical" evidence="11">
    <location>
        <begin position="239"/>
        <end position="261"/>
    </location>
</feature>
<keyword evidence="13" id="KW-1185">Reference proteome</keyword>
<evidence type="ECO:0000256" key="8">
    <source>
        <dbReference type="ARBA" id="ARBA00023136"/>
    </source>
</evidence>
<name>A0A4Q2RA02_9HYPH</name>
<evidence type="ECO:0000256" key="11">
    <source>
        <dbReference type="SAM" id="Phobius"/>
    </source>
</evidence>
<evidence type="ECO:0000256" key="3">
    <source>
        <dbReference type="ARBA" id="ARBA00022475"/>
    </source>
</evidence>
<dbReference type="Proteomes" id="UP000289411">
    <property type="component" value="Unassembled WGS sequence"/>
</dbReference>
<comment type="subcellular location">
    <subcellularLocation>
        <location evidence="1">Cell membrane</location>
        <topology evidence="1">Multi-pass membrane protein</topology>
    </subcellularLocation>
</comment>
<keyword evidence="8 11" id="KW-0472">Membrane</keyword>
<sequence length="349" mass="36303">MSASLTSPAGGQDGSRPSLSLRTFLMRPEFTAVVGTIVVFAFFAIFTGSAGFLTVAMTRNYLEVAAEIGIIAAPITLLLVAGEFDLSVGSMVAASEVIISYLTVDAGWSLPAALGAAVVAAAAVGTINGYLVVRTKLPSFIITLAMLFIVRGAAQGVLRMLTGTSTIDGVREAVGAAPSALLFSSTVGPLSISVVWWIAITLLAAWVLDGRVFGNWIYATGGNQAAAVRTGIPVNRVKILLYVAVAVSTTLVAVLDLYAINQGSANAATGREFEVVTAAVIGGALLTGGYGSPIGTLFGALLFGMVDQGFFFTPLPDVWFMTFLGLMLLLAVFINNYTRMQALKPRGRS</sequence>
<feature type="transmembrane region" description="Helical" evidence="11">
    <location>
        <begin position="181"/>
        <end position="208"/>
    </location>
</feature>
<keyword evidence="7 11" id="KW-1133">Transmembrane helix</keyword>
<evidence type="ECO:0000256" key="9">
    <source>
        <dbReference type="ARBA" id="ARBA00035611"/>
    </source>
</evidence>
<dbReference type="Pfam" id="PF02653">
    <property type="entry name" value="BPD_transp_2"/>
    <property type="match status" value="1"/>
</dbReference>
<feature type="transmembrane region" description="Helical" evidence="11">
    <location>
        <begin position="318"/>
        <end position="338"/>
    </location>
</feature>
<dbReference type="PANTHER" id="PTHR32196:SF32">
    <property type="entry name" value="XYLOSE TRANSPORT SYSTEM PERMEASE PROTEIN XYLH"/>
    <property type="match status" value="1"/>
</dbReference>
<keyword evidence="5" id="KW-0762">Sugar transport</keyword>
<feature type="transmembrane region" description="Helical" evidence="11">
    <location>
        <begin position="139"/>
        <end position="161"/>
    </location>
</feature>
<organism evidence="12 13">
    <name type="scientific">Lichenibacterium ramalinae</name>
    <dbReference type="NCBI Taxonomy" id="2316527"/>
    <lineage>
        <taxon>Bacteria</taxon>
        <taxon>Pseudomonadati</taxon>
        <taxon>Pseudomonadota</taxon>
        <taxon>Alphaproteobacteria</taxon>
        <taxon>Hyphomicrobiales</taxon>
        <taxon>Lichenihabitantaceae</taxon>
        <taxon>Lichenibacterium</taxon>
    </lineage>
</organism>
<dbReference type="EMBL" id="QYBC01000031">
    <property type="protein sequence ID" value="RYB01688.1"/>
    <property type="molecule type" value="Genomic_DNA"/>
</dbReference>
<dbReference type="OrthoDB" id="7284468at2"/>
<keyword evidence="4" id="KW-0997">Cell inner membrane</keyword>
<feature type="transmembrane region" description="Helical" evidence="11">
    <location>
        <begin position="30"/>
        <end position="54"/>
    </location>
</feature>
<protein>
    <recommendedName>
        <fullName evidence="10">Xylose transport system permease protein XylH</fullName>
    </recommendedName>
</protein>
<dbReference type="GO" id="GO:0022857">
    <property type="term" value="F:transmembrane transporter activity"/>
    <property type="evidence" value="ECO:0007669"/>
    <property type="project" value="InterPro"/>
</dbReference>
<dbReference type="PANTHER" id="PTHR32196">
    <property type="entry name" value="ABC TRANSPORTER PERMEASE PROTEIN YPHD-RELATED-RELATED"/>
    <property type="match status" value="1"/>
</dbReference>
<evidence type="ECO:0000256" key="7">
    <source>
        <dbReference type="ARBA" id="ARBA00022989"/>
    </source>
</evidence>
<evidence type="ECO:0000256" key="4">
    <source>
        <dbReference type="ARBA" id="ARBA00022519"/>
    </source>
</evidence>
<dbReference type="GO" id="GO:0005886">
    <property type="term" value="C:plasma membrane"/>
    <property type="evidence" value="ECO:0007669"/>
    <property type="project" value="UniProtKB-SubCell"/>
</dbReference>
<evidence type="ECO:0000256" key="5">
    <source>
        <dbReference type="ARBA" id="ARBA00022597"/>
    </source>
</evidence>
<dbReference type="InterPro" id="IPR001851">
    <property type="entry name" value="ABC_transp_permease"/>
</dbReference>
<evidence type="ECO:0000256" key="6">
    <source>
        <dbReference type="ARBA" id="ARBA00022692"/>
    </source>
</evidence>
<evidence type="ECO:0000256" key="10">
    <source>
        <dbReference type="ARBA" id="ARBA00035686"/>
    </source>
</evidence>
<comment type="function">
    <text evidence="9">Part of the binding-protein-dependent transport system for D-xylose. Probably responsible for the translocation of the substrate across the membrane.</text>
</comment>
<reference evidence="12 13" key="1">
    <citation type="submission" date="2018-09" db="EMBL/GenBank/DDBJ databases">
        <authorList>
            <person name="Grouzdev D.S."/>
            <person name="Krutkina M.S."/>
        </authorList>
    </citation>
    <scope>NUCLEOTIDE SEQUENCE [LARGE SCALE GENOMIC DNA]</scope>
    <source>
        <strain evidence="12 13">RmlP001</strain>
    </source>
</reference>
<reference evidence="12 13" key="2">
    <citation type="submission" date="2019-02" db="EMBL/GenBank/DDBJ databases">
        <title>'Lichenibacterium ramalinii' gen. nov. sp. nov., 'Lichenibacterium minor' gen. nov. sp. nov.</title>
        <authorList>
            <person name="Pankratov T."/>
        </authorList>
    </citation>
    <scope>NUCLEOTIDE SEQUENCE [LARGE SCALE GENOMIC DNA]</scope>
    <source>
        <strain evidence="12 13">RmlP001</strain>
    </source>
</reference>
<feature type="transmembrane region" description="Helical" evidence="11">
    <location>
        <begin position="111"/>
        <end position="133"/>
    </location>
</feature>
<proteinExistence type="predicted"/>
<feature type="transmembrane region" description="Helical" evidence="11">
    <location>
        <begin position="273"/>
        <end position="306"/>
    </location>
</feature>
<gene>
    <name evidence="12" type="ORF">D3272_24840</name>
</gene>
<keyword evidence="2" id="KW-0813">Transport</keyword>
<dbReference type="AlphaFoldDB" id="A0A4Q2RA02"/>
<evidence type="ECO:0000256" key="2">
    <source>
        <dbReference type="ARBA" id="ARBA00022448"/>
    </source>
</evidence>
<feature type="transmembrane region" description="Helical" evidence="11">
    <location>
        <begin position="61"/>
        <end position="80"/>
    </location>
</feature>
<keyword evidence="6 11" id="KW-0812">Transmembrane</keyword>
<comment type="caution">
    <text evidence="12">The sequence shown here is derived from an EMBL/GenBank/DDBJ whole genome shotgun (WGS) entry which is preliminary data.</text>
</comment>
<evidence type="ECO:0000313" key="12">
    <source>
        <dbReference type="EMBL" id="RYB01688.1"/>
    </source>
</evidence>